<feature type="region of interest" description="Disordered" evidence="9">
    <location>
        <begin position="195"/>
        <end position="231"/>
    </location>
</feature>
<evidence type="ECO:0000256" key="3">
    <source>
        <dbReference type="ARBA" id="ARBA00023016"/>
    </source>
</evidence>
<evidence type="ECO:0000256" key="2">
    <source>
        <dbReference type="ARBA" id="ARBA00023015"/>
    </source>
</evidence>
<proteinExistence type="inferred from homology"/>
<evidence type="ECO:0000259" key="10">
    <source>
        <dbReference type="PROSITE" id="PS51032"/>
    </source>
</evidence>
<keyword evidence="6" id="KW-0804">Transcription</keyword>
<dbReference type="EnsemblPlants" id="AET5Gv20721500.2">
    <property type="protein sequence ID" value="AET5Gv20721500.2"/>
    <property type="gene ID" value="AET5Gv20721500"/>
</dbReference>
<feature type="compositionally biased region" description="Low complexity" evidence="9">
    <location>
        <begin position="55"/>
        <end position="70"/>
    </location>
</feature>
<dbReference type="PROSITE" id="PS51032">
    <property type="entry name" value="AP2_ERF"/>
    <property type="match status" value="1"/>
</dbReference>
<dbReference type="PANTHER" id="PTHR31839">
    <property type="entry name" value="DEHYDRATION-RESPONSIVE ELEMENT-BINDING PROTEIN 1D"/>
    <property type="match status" value="1"/>
</dbReference>
<reference evidence="11" key="5">
    <citation type="journal article" date="2021" name="G3 (Bethesda)">
        <title>Aegilops tauschii genome assembly Aet v5.0 features greater sequence contiguity and improved annotation.</title>
        <authorList>
            <person name="Wang L."/>
            <person name="Zhu T."/>
            <person name="Rodriguez J.C."/>
            <person name="Deal K.R."/>
            <person name="Dubcovsky J."/>
            <person name="McGuire P.E."/>
            <person name="Lux T."/>
            <person name="Spannagl M."/>
            <person name="Mayer K.F.X."/>
            <person name="Baldrich P."/>
            <person name="Meyers B.C."/>
            <person name="Huo N."/>
            <person name="Gu Y.Q."/>
            <person name="Zhou H."/>
            <person name="Devos K.M."/>
            <person name="Bennetzen J.L."/>
            <person name="Unver T."/>
            <person name="Budak H."/>
            <person name="Gulick P.J."/>
            <person name="Galiba G."/>
            <person name="Kalapos B."/>
            <person name="Nelson D.R."/>
            <person name="Li P."/>
            <person name="You F.M."/>
            <person name="Luo M.C."/>
            <person name="Dvorak J."/>
        </authorList>
    </citation>
    <scope>NUCLEOTIDE SEQUENCE [LARGE SCALE GENOMIC DNA]</scope>
    <source>
        <strain evidence="11">cv. AL8/78</strain>
    </source>
</reference>
<feature type="domain" description="AP2/ERF" evidence="10">
    <location>
        <begin position="95"/>
        <end position="155"/>
    </location>
</feature>
<evidence type="ECO:0000256" key="7">
    <source>
        <dbReference type="ARBA" id="ARBA00023242"/>
    </source>
</evidence>
<dbReference type="GO" id="GO:0005634">
    <property type="term" value="C:nucleus"/>
    <property type="evidence" value="ECO:0007669"/>
    <property type="project" value="UniProtKB-SubCell"/>
</dbReference>
<dbReference type="Pfam" id="PF00847">
    <property type="entry name" value="AP2"/>
    <property type="match status" value="1"/>
</dbReference>
<evidence type="ECO:0000256" key="1">
    <source>
        <dbReference type="ARBA" id="ARBA00004123"/>
    </source>
</evidence>
<sequence>MSIPHSRSSSTSISQLAHGLTLLTELNHQARLLKKKATCQSPSTLPVAMDMGLEVSSSSPSSSSVSSSPVHAAGRASLAKRPAGRTKFRETRHPVYRGVRRRGNAERWVCEVRVPGKRGARLWLGTYATAEVAARANDAAMLALGGRSAACLNFADSAWLLAVPPALSDLGDVRRAAVEAVADFQRREAANGSLTATVTEEASCGAPEESSSESDSAGSSETSEPSADAEFEVPVAVDTDMFSRLDLFPEMDLCSYYASLAEALLVDPPSTVAIIDSYWDNGDDGADVALWSY</sequence>
<keyword evidence="3" id="KW-0346">Stress response</keyword>
<evidence type="ECO:0000256" key="8">
    <source>
        <dbReference type="ARBA" id="ARBA00024343"/>
    </source>
</evidence>
<evidence type="ECO:0000256" key="5">
    <source>
        <dbReference type="ARBA" id="ARBA00023159"/>
    </source>
</evidence>
<reference evidence="11" key="3">
    <citation type="journal article" date="2017" name="Nature">
        <title>Genome sequence of the progenitor of the wheat D genome Aegilops tauschii.</title>
        <authorList>
            <person name="Luo M.C."/>
            <person name="Gu Y.Q."/>
            <person name="Puiu D."/>
            <person name="Wang H."/>
            <person name="Twardziok S.O."/>
            <person name="Deal K.R."/>
            <person name="Huo N."/>
            <person name="Zhu T."/>
            <person name="Wang L."/>
            <person name="Wang Y."/>
            <person name="McGuire P.E."/>
            <person name="Liu S."/>
            <person name="Long H."/>
            <person name="Ramasamy R.K."/>
            <person name="Rodriguez J.C."/>
            <person name="Van S.L."/>
            <person name="Yuan L."/>
            <person name="Wang Z."/>
            <person name="Xia Z."/>
            <person name="Xiao L."/>
            <person name="Anderson O.D."/>
            <person name="Ouyang S."/>
            <person name="Liang Y."/>
            <person name="Zimin A.V."/>
            <person name="Pertea G."/>
            <person name="Qi P."/>
            <person name="Bennetzen J.L."/>
            <person name="Dai X."/>
            <person name="Dawson M.W."/>
            <person name="Muller H.G."/>
            <person name="Kugler K."/>
            <person name="Rivarola-Duarte L."/>
            <person name="Spannagl M."/>
            <person name="Mayer K.F.X."/>
            <person name="Lu F.H."/>
            <person name="Bevan M.W."/>
            <person name="Leroy P."/>
            <person name="Li P."/>
            <person name="You F.M."/>
            <person name="Sun Q."/>
            <person name="Liu Z."/>
            <person name="Lyons E."/>
            <person name="Wicker T."/>
            <person name="Salzberg S.L."/>
            <person name="Devos K.M."/>
            <person name="Dvorak J."/>
        </authorList>
    </citation>
    <scope>NUCLEOTIDE SEQUENCE [LARGE SCALE GENOMIC DNA]</scope>
    <source>
        <strain evidence="11">cv. AL8/78</strain>
    </source>
</reference>
<comment type="subcellular location">
    <subcellularLocation>
        <location evidence="1">Nucleus</location>
    </subcellularLocation>
</comment>
<dbReference type="InterPro" id="IPR036955">
    <property type="entry name" value="AP2/ERF_dom_sf"/>
</dbReference>
<comment type="similarity">
    <text evidence="8">Belongs to the AP2/ERF transcription factor family. ERF subfamily.</text>
</comment>
<accession>A0A453LD99</accession>
<evidence type="ECO:0000256" key="9">
    <source>
        <dbReference type="SAM" id="MobiDB-lite"/>
    </source>
</evidence>
<dbReference type="CDD" id="cd00018">
    <property type="entry name" value="AP2"/>
    <property type="match status" value="1"/>
</dbReference>
<dbReference type="SMART" id="SM00380">
    <property type="entry name" value="AP2"/>
    <property type="match status" value="1"/>
</dbReference>
<dbReference type="GO" id="GO:0003700">
    <property type="term" value="F:DNA-binding transcription factor activity"/>
    <property type="evidence" value="ECO:0007669"/>
    <property type="project" value="InterPro"/>
</dbReference>
<dbReference type="InterPro" id="IPR045277">
    <property type="entry name" value="DRE1A-I"/>
</dbReference>
<reference evidence="12" key="2">
    <citation type="journal article" date="2017" name="Nat. Plants">
        <title>The Aegilops tauschii genome reveals multiple impacts of transposons.</title>
        <authorList>
            <person name="Zhao G."/>
            <person name="Zou C."/>
            <person name="Li K."/>
            <person name="Wang K."/>
            <person name="Li T."/>
            <person name="Gao L."/>
            <person name="Zhang X."/>
            <person name="Wang H."/>
            <person name="Yang Z."/>
            <person name="Liu X."/>
            <person name="Jiang W."/>
            <person name="Mao L."/>
            <person name="Kong X."/>
            <person name="Jiao Y."/>
            <person name="Jia J."/>
        </authorList>
    </citation>
    <scope>NUCLEOTIDE SEQUENCE [LARGE SCALE GENOMIC DNA]</scope>
    <source>
        <strain evidence="12">cv. AL8/78</strain>
    </source>
</reference>
<dbReference type="STRING" id="200361.A0A453LD99"/>
<dbReference type="AlphaFoldDB" id="A0A453LD99"/>
<dbReference type="Proteomes" id="UP000015105">
    <property type="component" value="Chromosome 5D"/>
</dbReference>
<feature type="region of interest" description="Disordered" evidence="9">
    <location>
        <begin position="53"/>
        <end position="87"/>
    </location>
</feature>
<dbReference type="PRINTS" id="PR00367">
    <property type="entry name" value="ETHRSPELEMNT"/>
</dbReference>
<keyword evidence="12" id="KW-1185">Reference proteome</keyword>
<dbReference type="PANTHER" id="PTHR31839:SF77">
    <property type="entry name" value="AP2 DOMAIN CBF PROTEIN"/>
    <property type="match status" value="1"/>
</dbReference>
<keyword evidence="2" id="KW-0805">Transcription regulation</keyword>
<dbReference type="Gramene" id="AET5Gv20721500.2">
    <property type="protein sequence ID" value="AET5Gv20721500.2"/>
    <property type="gene ID" value="AET5Gv20721500"/>
</dbReference>
<evidence type="ECO:0000313" key="12">
    <source>
        <dbReference type="Proteomes" id="UP000015105"/>
    </source>
</evidence>
<dbReference type="GO" id="GO:0003677">
    <property type="term" value="F:DNA binding"/>
    <property type="evidence" value="ECO:0007669"/>
    <property type="project" value="UniProtKB-KW"/>
</dbReference>
<protein>
    <recommendedName>
        <fullName evidence="10">AP2/ERF domain-containing protein</fullName>
    </recommendedName>
</protein>
<dbReference type="InterPro" id="IPR001471">
    <property type="entry name" value="AP2/ERF_dom"/>
</dbReference>
<evidence type="ECO:0000256" key="6">
    <source>
        <dbReference type="ARBA" id="ARBA00023163"/>
    </source>
</evidence>
<keyword evidence="4" id="KW-0238">DNA-binding</keyword>
<dbReference type="SUPFAM" id="SSF54171">
    <property type="entry name" value="DNA-binding domain"/>
    <property type="match status" value="1"/>
</dbReference>
<evidence type="ECO:0000256" key="4">
    <source>
        <dbReference type="ARBA" id="ARBA00023125"/>
    </source>
</evidence>
<keyword evidence="7" id="KW-0539">Nucleus</keyword>
<evidence type="ECO:0000313" key="11">
    <source>
        <dbReference type="EnsemblPlants" id="AET5Gv20721500.2"/>
    </source>
</evidence>
<feature type="compositionally biased region" description="Low complexity" evidence="9">
    <location>
        <begin position="213"/>
        <end position="226"/>
    </location>
</feature>
<dbReference type="InterPro" id="IPR016177">
    <property type="entry name" value="DNA-bd_dom_sf"/>
</dbReference>
<reference evidence="12" key="1">
    <citation type="journal article" date="2014" name="Science">
        <title>Ancient hybridizations among the ancestral genomes of bread wheat.</title>
        <authorList>
            <consortium name="International Wheat Genome Sequencing Consortium,"/>
            <person name="Marcussen T."/>
            <person name="Sandve S.R."/>
            <person name="Heier L."/>
            <person name="Spannagl M."/>
            <person name="Pfeifer M."/>
            <person name="Jakobsen K.S."/>
            <person name="Wulff B.B."/>
            <person name="Steuernagel B."/>
            <person name="Mayer K.F."/>
            <person name="Olsen O.A."/>
        </authorList>
    </citation>
    <scope>NUCLEOTIDE SEQUENCE [LARGE SCALE GENOMIC DNA]</scope>
    <source>
        <strain evidence="12">cv. AL8/78</strain>
    </source>
</reference>
<keyword evidence="5" id="KW-0010">Activator</keyword>
<dbReference type="Gene3D" id="3.30.730.10">
    <property type="entry name" value="AP2/ERF domain"/>
    <property type="match status" value="1"/>
</dbReference>
<name>A0A453LD99_AEGTS</name>
<reference evidence="11" key="4">
    <citation type="submission" date="2019-03" db="UniProtKB">
        <authorList>
            <consortium name="EnsemblPlants"/>
        </authorList>
    </citation>
    <scope>IDENTIFICATION</scope>
</reference>
<organism evidence="11 12">
    <name type="scientific">Aegilops tauschii subsp. strangulata</name>
    <name type="common">Goatgrass</name>
    <dbReference type="NCBI Taxonomy" id="200361"/>
    <lineage>
        <taxon>Eukaryota</taxon>
        <taxon>Viridiplantae</taxon>
        <taxon>Streptophyta</taxon>
        <taxon>Embryophyta</taxon>
        <taxon>Tracheophyta</taxon>
        <taxon>Spermatophyta</taxon>
        <taxon>Magnoliopsida</taxon>
        <taxon>Liliopsida</taxon>
        <taxon>Poales</taxon>
        <taxon>Poaceae</taxon>
        <taxon>BOP clade</taxon>
        <taxon>Pooideae</taxon>
        <taxon>Triticodae</taxon>
        <taxon>Triticeae</taxon>
        <taxon>Triticinae</taxon>
        <taxon>Aegilops</taxon>
    </lineage>
</organism>